<feature type="binding site" evidence="11">
    <location>
        <position position="407"/>
    </location>
    <ligand>
        <name>Zn(2+)</name>
        <dbReference type="ChEBI" id="CHEBI:29105"/>
        <label>2</label>
    </ligand>
</feature>
<evidence type="ECO:0000256" key="2">
    <source>
        <dbReference type="ARBA" id="ARBA00022705"/>
    </source>
</evidence>
<evidence type="ECO:0000256" key="5">
    <source>
        <dbReference type="ARBA" id="ARBA00022801"/>
    </source>
</evidence>
<dbReference type="InterPro" id="IPR041236">
    <property type="entry name" value="PriA_C"/>
</dbReference>
<feature type="binding site" evidence="11">
    <location>
        <position position="438"/>
    </location>
    <ligand>
        <name>Zn(2+)</name>
        <dbReference type="ChEBI" id="CHEBI:29105"/>
        <label>1</label>
    </ligand>
</feature>
<evidence type="ECO:0000256" key="8">
    <source>
        <dbReference type="ARBA" id="ARBA00022840"/>
    </source>
</evidence>
<comment type="function">
    <text evidence="11">Initiates the restart of stalled replication forks, which reloads the replicative helicase on sites other than the origin of replication. Recognizes and binds to abandoned replication forks and remodels them to uncover a helicase loading site. Promotes assembly of the primosome at these replication forks.</text>
</comment>
<dbReference type="PANTHER" id="PTHR30580">
    <property type="entry name" value="PRIMOSOMAL PROTEIN N"/>
    <property type="match status" value="1"/>
</dbReference>
<proteinExistence type="inferred from homology"/>
<evidence type="ECO:0000256" key="3">
    <source>
        <dbReference type="ARBA" id="ARBA00022723"/>
    </source>
</evidence>
<feature type="domain" description="Helicase ATP-binding" evidence="12">
    <location>
        <begin position="171"/>
        <end position="338"/>
    </location>
</feature>
<keyword evidence="3 11" id="KW-0479">Metal-binding</keyword>
<comment type="cofactor">
    <cofactor evidence="11">
        <name>Zn(2+)</name>
        <dbReference type="ChEBI" id="CHEBI:29105"/>
    </cofactor>
    <text evidence="11">Binds 2 zinc ions per subunit.</text>
</comment>
<feature type="binding site" evidence="11">
    <location>
        <position position="401"/>
    </location>
    <ligand>
        <name>Zn(2+)</name>
        <dbReference type="ChEBI" id="CHEBI:29105"/>
        <label>1</label>
    </ligand>
</feature>
<dbReference type="GO" id="GO:0005524">
    <property type="term" value="F:ATP binding"/>
    <property type="evidence" value="ECO:0007669"/>
    <property type="project" value="UniProtKB-UniRule"/>
</dbReference>
<dbReference type="GO" id="GO:0016887">
    <property type="term" value="F:ATP hydrolysis activity"/>
    <property type="evidence" value="ECO:0007669"/>
    <property type="project" value="RHEA"/>
</dbReference>
<dbReference type="Gene3D" id="3.40.50.300">
    <property type="entry name" value="P-loop containing nucleotide triphosphate hydrolases"/>
    <property type="match status" value="1"/>
</dbReference>
<keyword evidence="4 11" id="KW-0547">Nucleotide-binding</keyword>
<feature type="binding site" evidence="11">
    <location>
        <position position="425"/>
    </location>
    <ligand>
        <name>Zn(2+)</name>
        <dbReference type="ChEBI" id="CHEBI:29105"/>
        <label>2</label>
    </ligand>
</feature>
<keyword evidence="1 11" id="KW-0639">Primosome</keyword>
<feature type="binding site" evidence="11">
    <location>
        <position position="441"/>
    </location>
    <ligand>
        <name>Zn(2+)</name>
        <dbReference type="ChEBI" id="CHEBI:29105"/>
        <label>1</label>
    </ligand>
</feature>
<comment type="catalytic activity">
    <reaction evidence="11">
        <text>ATP + H2O = ADP + phosphate + H(+)</text>
        <dbReference type="Rhea" id="RHEA:13065"/>
        <dbReference type="ChEBI" id="CHEBI:15377"/>
        <dbReference type="ChEBI" id="CHEBI:15378"/>
        <dbReference type="ChEBI" id="CHEBI:30616"/>
        <dbReference type="ChEBI" id="CHEBI:43474"/>
        <dbReference type="ChEBI" id="CHEBI:456216"/>
        <dbReference type="EC" id="5.6.2.4"/>
    </reaction>
</comment>
<dbReference type="Pfam" id="PF18074">
    <property type="entry name" value="PriA_C"/>
    <property type="match status" value="1"/>
</dbReference>
<keyword evidence="8 11" id="KW-0067">ATP-binding</keyword>
<dbReference type="HAMAP" id="MF_00983">
    <property type="entry name" value="PriA"/>
    <property type="match status" value="1"/>
</dbReference>
<evidence type="ECO:0000256" key="10">
    <source>
        <dbReference type="ARBA" id="ARBA00023235"/>
    </source>
</evidence>
<dbReference type="InterPro" id="IPR042115">
    <property type="entry name" value="PriA_3primeBD_sf"/>
</dbReference>
<comment type="subunit">
    <text evidence="11">Component of the replication restart primosome.</text>
</comment>
<comment type="similarity">
    <text evidence="11">Belongs to the helicase family. PriA subfamily.</text>
</comment>
<sequence length="693" mass="82942">MIILDVILPIPIRKSFKYFMPDAMQPVIGGRVIVPFRSKNRMGIIISYSNIKNIDNLNFKFIKQSIDNQSFYSKSLLYILTWLDKIYFCPIGIIFFEVLPRYLTKDYIIPKEDYEIFFKREKIYIKKIFKKCLNKLHKKNSYKENIFNIKYKLKVKKNIFLNKKIIFQINSILKKNYFSSYLVTKTNLFLRVKFYLGLIKKVLNKNLQILILTPVIKDVFRILFFLKKYFNVHIDVIHSEINEKDYLIKWIRTKNGKNSIVIGTNKSVFFPFLNLGLIIVTEEHHPIYKNLNQCRYHVRNLGILRSYKEKIPIILDSKTPSLKILHRVIHKKCTFISFNQKNYCSLILKKNIIDLKKEQIKSGLSLSFICKVFKTLKRNYPVLLIFHKLDFIFFGLICRYCKWAFKCNICDDIFEMKKNSNILFCRHCLINVKKPLFCQNCKNLSLIIFKFGIKRVKENIKKIFPKIPLFFLLNKNSKLTKKSYVNFFTIPISNACIIITTTKVAQNYYFPYVKLIGFTNIDYYLFSFNFYAIDYFAQFYFNLTNLVSKNSEKLKILIQTSSFDNPFLSELLKNEYFYFARRRLLLRKQFSLPPWNYQIIIYSKSKKINLDLIFLKVIQKILKNKFKKHNTSLWFIGPHPTFFKRNSIKFSYQLLIQCSSCIFLKNMLRQAIGIIECFSVFQNVQWFIDFDIN</sequence>
<feature type="binding site" evidence="11">
    <location>
        <position position="398"/>
    </location>
    <ligand>
        <name>Zn(2+)</name>
        <dbReference type="ChEBI" id="CHEBI:29105"/>
        <label>1</label>
    </ligand>
</feature>
<dbReference type="AlphaFoldDB" id="A0A2U8DGR3"/>
<dbReference type="GO" id="GO:1990077">
    <property type="term" value="C:primosome complex"/>
    <property type="evidence" value="ECO:0007669"/>
    <property type="project" value="UniProtKB-UniRule"/>
</dbReference>
<dbReference type="Gene3D" id="3.40.1440.60">
    <property type="entry name" value="PriA, 3(prime) DNA-binding domain"/>
    <property type="match status" value="1"/>
</dbReference>
<evidence type="ECO:0000256" key="9">
    <source>
        <dbReference type="ARBA" id="ARBA00023125"/>
    </source>
</evidence>
<organism evidence="13 14">
    <name type="scientific">Buchnera aphidicola</name>
    <name type="common">Melanaphis sacchari</name>
    <dbReference type="NCBI Taxonomy" id="2173854"/>
    <lineage>
        <taxon>Bacteria</taxon>
        <taxon>Pseudomonadati</taxon>
        <taxon>Pseudomonadota</taxon>
        <taxon>Gammaproteobacteria</taxon>
        <taxon>Enterobacterales</taxon>
        <taxon>Erwiniaceae</taxon>
        <taxon>Buchnera</taxon>
    </lineage>
</organism>
<dbReference type="InterPro" id="IPR027417">
    <property type="entry name" value="P-loop_NTPase"/>
</dbReference>
<keyword evidence="6 11" id="KW-0347">Helicase</keyword>
<evidence type="ECO:0000256" key="6">
    <source>
        <dbReference type="ARBA" id="ARBA00022806"/>
    </source>
</evidence>
<dbReference type="EMBL" id="CP029161">
    <property type="protein sequence ID" value="AWH90645.1"/>
    <property type="molecule type" value="Genomic_DNA"/>
</dbReference>
<dbReference type="SUPFAM" id="SSF52540">
    <property type="entry name" value="P-loop containing nucleoside triphosphate hydrolases"/>
    <property type="match status" value="1"/>
</dbReference>
<evidence type="ECO:0000313" key="14">
    <source>
        <dbReference type="Proteomes" id="UP000244884"/>
    </source>
</evidence>
<dbReference type="GO" id="GO:0006310">
    <property type="term" value="P:DNA recombination"/>
    <property type="evidence" value="ECO:0007669"/>
    <property type="project" value="InterPro"/>
</dbReference>
<gene>
    <name evidence="11 13" type="primary">priA</name>
    <name evidence="13" type="ORF">DD681_02445</name>
</gene>
<dbReference type="GO" id="GO:0006269">
    <property type="term" value="P:DNA replication, synthesis of primer"/>
    <property type="evidence" value="ECO:0007669"/>
    <property type="project" value="UniProtKB-KW"/>
</dbReference>
<evidence type="ECO:0000313" key="13">
    <source>
        <dbReference type="EMBL" id="AWH90645.1"/>
    </source>
</evidence>
<protein>
    <recommendedName>
        <fullName evidence="11">Replication restart protein PriA</fullName>
    </recommendedName>
    <alternativeName>
        <fullName evidence="11">ATP-dependent DNA helicase PriA</fullName>
        <ecNumber evidence="11">5.6.2.4</ecNumber>
    </alternativeName>
    <alternativeName>
        <fullName evidence="11">DNA 3'-5' helicase PriA</fullName>
    </alternativeName>
</protein>
<dbReference type="GO" id="GO:0003677">
    <property type="term" value="F:DNA binding"/>
    <property type="evidence" value="ECO:0007669"/>
    <property type="project" value="UniProtKB-UniRule"/>
</dbReference>
<dbReference type="InterPro" id="IPR005259">
    <property type="entry name" value="PriA"/>
</dbReference>
<evidence type="ECO:0000256" key="4">
    <source>
        <dbReference type="ARBA" id="ARBA00022741"/>
    </source>
</evidence>
<keyword evidence="2 11" id="KW-0235">DNA replication</keyword>
<evidence type="ECO:0000256" key="7">
    <source>
        <dbReference type="ARBA" id="ARBA00022833"/>
    </source>
</evidence>
<dbReference type="PROSITE" id="PS51192">
    <property type="entry name" value="HELICASE_ATP_BIND_1"/>
    <property type="match status" value="1"/>
</dbReference>
<comment type="catalytic activity">
    <reaction evidence="11">
        <text>Couples ATP hydrolysis with the unwinding of duplex DNA by translocating in the 3'-5' direction.</text>
        <dbReference type="EC" id="5.6.2.4"/>
    </reaction>
</comment>
<dbReference type="NCBIfam" id="TIGR00595">
    <property type="entry name" value="priA"/>
    <property type="match status" value="1"/>
</dbReference>
<dbReference type="Pfam" id="PF17764">
    <property type="entry name" value="PriA_3primeBD"/>
    <property type="match status" value="1"/>
</dbReference>
<evidence type="ECO:0000256" key="11">
    <source>
        <dbReference type="HAMAP-Rule" id="MF_00983"/>
    </source>
</evidence>
<feature type="binding site" evidence="11">
    <location>
        <position position="428"/>
    </location>
    <ligand>
        <name>Zn(2+)</name>
        <dbReference type="ChEBI" id="CHEBI:29105"/>
        <label>2</label>
    </ligand>
</feature>
<dbReference type="OrthoDB" id="9759544at2"/>
<reference evidence="13 14" key="1">
    <citation type="submission" date="2018-04" db="EMBL/GenBank/DDBJ databases">
        <title>Genome sequence of Buchnera aphidicola from Melaphis sacchari.</title>
        <authorList>
            <person name="Geib S.M."/>
            <person name="Palmer N.A."/>
            <person name="Sattler S.E."/>
            <person name="Sarath G."/>
        </authorList>
    </citation>
    <scope>NUCLEOTIDE SEQUENCE [LARGE SCALE GENOMIC DNA]</scope>
    <source>
        <strain evidence="13 14">LSU</strain>
    </source>
</reference>
<keyword evidence="9 11" id="KW-0238">DNA-binding</keyword>
<dbReference type="InterPro" id="IPR014001">
    <property type="entry name" value="Helicase_ATP-bd"/>
</dbReference>
<dbReference type="Proteomes" id="UP000244884">
    <property type="component" value="Chromosome"/>
</dbReference>
<dbReference type="GO" id="GO:0006302">
    <property type="term" value="P:double-strand break repair"/>
    <property type="evidence" value="ECO:0007669"/>
    <property type="project" value="InterPro"/>
</dbReference>
<dbReference type="EC" id="5.6.2.4" evidence="11"/>
<keyword evidence="7 11" id="KW-0862">Zinc</keyword>
<dbReference type="RefSeq" id="WP_158341421.1">
    <property type="nucleotide sequence ID" value="NZ_CP029161.1"/>
</dbReference>
<evidence type="ECO:0000256" key="1">
    <source>
        <dbReference type="ARBA" id="ARBA00022515"/>
    </source>
</evidence>
<dbReference type="GO" id="GO:0008270">
    <property type="term" value="F:zinc ion binding"/>
    <property type="evidence" value="ECO:0007669"/>
    <property type="project" value="UniProtKB-UniRule"/>
</dbReference>
<dbReference type="PANTHER" id="PTHR30580:SF0">
    <property type="entry name" value="PRIMOSOMAL PROTEIN N"/>
    <property type="match status" value="1"/>
</dbReference>
<dbReference type="GO" id="GO:0043138">
    <property type="term" value="F:3'-5' DNA helicase activity"/>
    <property type="evidence" value="ECO:0007669"/>
    <property type="project" value="UniProtKB-EC"/>
</dbReference>
<evidence type="ECO:0000259" key="12">
    <source>
        <dbReference type="PROSITE" id="PS51192"/>
    </source>
</evidence>
<dbReference type="GO" id="GO:0006270">
    <property type="term" value="P:DNA replication initiation"/>
    <property type="evidence" value="ECO:0007669"/>
    <property type="project" value="TreeGrafter"/>
</dbReference>
<feature type="binding site" evidence="11">
    <location>
        <position position="410"/>
    </location>
    <ligand>
        <name>Zn(2+)</name>
        <dbReference type="ChEBI" id="CHEBI:29105"/>
        <label>2</label>
    </ligand>
</feature>
<dbReference type="InterPro" id="IPR041222">
    <property type="entry name" value="PriA_3primeBD"/>
</dbReference>
<keyword evidence="5 11" id="KW-0378">Hydrolase</keyword>
<keyword evidence="10 11" id="KW-0413">Isomerase</keyword>
<accession>A0A2U8DGR3</accession>
<name>A0A2U8DGR3_9GAMM</name>